<dbReference type="PANTHER" id="PTHR33026">
    <property type="entry name" value="OS06G0360600 PROTEIN"/>
    <property type="match status" value="1"/>
</dbReference>
<evidence type="ECO:0000313" key="5">
    <source>
        <dbReference type="Proteomes" id="UP000275267"/>
    </source>
</evidence>
<evidence type="ECO:0000259" key="3">
    <source>
        <dbReference type="Pfam" id="PF04195"/>
    </source>
</evidence>
<keyword evidence="1" id="KW-0175">Coiled coil</keyword>
<dbReference type="Pfam" id="PF04195">
    <property type="entry name" value="Transposase_28"/>
    <property type="match status" value="1"/>
</dbReference>
<gene>
    <name evidence="4" type="ORF">C2845_PM15G03530</name>
</gene>
<feature type="domain" description="Transposase (putative) gypsy type" evidence="3">
    <location>
        <begin position="49"/>
        <end position="113"/>
    </location>
</feature>
<feature type="compositionally biased region" description="Basic and acidic residues" evidence="2">
    <location>
        <begin position="301"/>
        <end position="312"/>
    </location>
</feature>
<sequence length="642" mass="72692">MTHWHQSNVNELLLEDFAAKGFLPPKEAAGWRAPPPEHKEPHPEPHEVVSFLAFHERLLGYYAHWFLRVLLHEWRLELQHLNPNEVLHIAGFVTLCEAFLGNEPHVGLFRAFFYGKISPAKGATSSATPVGGFSLQRRPHHDDVYPEYTTAESNKGWHGDRFYIRNPSEASFPDFHGEWQVRDLSWTWGTLTPEKTLVAAIKDVIRGRMVKAGLNGATLFFSMRERLVMPLAERRKSLWLYSGPSDPDRAFTEALPEDDVYSWLMMVLKGADQEEFRALAPFDWAQPPVLSSSSTWRPRGQGKERTQEWREAEAFQRTEELVQELDSARSAEGRDRKHAVATEQQLSTTRLALEEERAARESAKKHSQAQAREVISLKERVQVLEAAVEESKQRNEILQDKLSRSEEVLLTTESRLAASQQVEIKRLAAMALSQERERTLEGETGRLEKAANNLMAELNMLQDAARGVVADVLGEVSRLIAEGVFHGASGVLTPVATHFPDIDFEVVGDGEYRDKFTQLSRYAPHEVDSDAKRQERFLEGLIGPLNYQLHSHTFPNFQTLLDKAIGLESKRKELGNTSENFSPRDNPAATPDPATTHPKDISRALEDKVEDISRVNRINELHSSLNVTTSRLSATPTRNRTT</sequence>
<dbReference type="OrthoDB" id="690705at2759"/>
<feature type="region of interest" description="Disordered" evidence="2">
    <location>
        <begin position="290"/>
        <end position="312"/>
    </location>
</feature>
<dbReference type="EMBL" id="PQIB02000013">
    <property type="protein sequence ID" value="RLM74422.1"/>
    <property type="molecule type" value="Genomic_DNA"/>
</dbReference>
<feature type="region of interest" description="Disordered" evidence="2">
    <location>
        <begin position="326"/>
        <end position="350"/>
    </location>
</feature>
<reference evidence="5" key="1">
    <citation type="journal article" date="2019" name="Nat. Commun.">
        <title>The genome of broomcorn millet.</title>
        <authorList>
            <person name="Zou C."/>
            <person name="Miki D."/>
            <person name="Li D."/>
            <person name="Tang Q."/>
            <person name="Xiao L."/>
            <person name="Rajput S."/>
            <person name="Deng P."/>
            <person name="Jia W."/>
            <person name="Huang R."/>
            <person name="Zhang M."/>
            <person name="Sun Y."/>
            <person name="Hu J."/>
            <person name="Fu X."/>
            <person name="Schnable P.S."/>
            <person name="Li F."/>
            <person name="Zhang H."/>
            <person name="Feng B."/>
            <person name="Zhu X."/>
            <person name="Liu R."/>
            <person name="Schnable J.C."/>
            <person name="Zhu J.-K."/>
            <person name="Zhang H."/>
        </authorList>
    </citation>
    <scope>NUCLEOTIDE SEQUENCE [LARGE SCALE GENOMIC DNA]</scope>
</reference>
<dbReference type="Proteomes" id="UP000275267">
    <property type="component" value="Unassembled WGS sequence"/>
</dbReference>
<protein>
    <recommendedName>
        <fullName evidence="3">Transposase (putative) gypsy type domain-containing protein</fullName>
    </recommendedName>
</protein>
<proteinExistence type="predicted"/>
<dbReference type="InterPro" id="IPR007321">
    <property type="entry name" value="Transposase_28"/>
</dbReference>
<dbReference type="AlphaFoldDB" id="A0A3L6Q725"/>
<dbReference type="PANTHER" id="PTHR33026:SF7">
    <property type="entry name" value="OS03G0100275 PROTEIN"/>
    <property type="match status" value="1"/>
</dbReference>
<keyword evidence="5" id="KW-1185">Reference proteome</keyword>
<accession>A0A3L6Q725</accession>
<evidence type="ECO:0000256" key="2">
    <source>
        <dbReference type="SAM" id="MobiDB-lite"/>
    </source>
</evidence>
<organism evidence="4 5">
    <name type="scientific">Panicum miliaceum</name>
    <name type="common">Proso millet</name>
    <name type="synonym">Broomcorn millet</name>
    <dbReference type="NCBI Taxonomy" id="4540"/>
    <lineage>
        <taxon>Eukaryota</taxon>
        <taxon>Viridiplantae</taxon>
        <taxon>Streptophyta</taxon>
        <taxon>Embryophyta</taxon>
        <taxon>Tracheophyta</taxon>
        <taxon>Spermatophyta</taxon>
        <taxon>Magnoliopsida</taxon>
        <taxon>Liliopsida</taxon>
        <taxon>Poales</taxon>
        <taxon>Poaceae</taxon>
        <taxon>PACMAD clade</taxon>
        <taxon>Panicoideae</taxon>
        <taxon>Panicodae</taxon>
        <taxon>Paniceae</taxon>
        <taxon>Panicinae</taxon>
        <taxon>Panicum</taxon>
        <taxon>Panicum sect. Panicum</taxon>
    </lineage>
</organism>
<evidence type="ECO:0000313" key="4">
    <source>
        <dbReference type="EMBL" id="RLM74422.1"/>
    </source>
</evidence>
<feature type="compositionally biased region" description="Basic and acidic residues" evidence="2">
    <location>
        <begin position="326"/>
        <end position="340"/>
    </location>
</feature>
<name>A0A3L6Q725_PANMI</name>
<feature type="compositionally biased region" description="Low complexity" evidence="2">
    <location>
        <begin position="587"/>
        <end position="596"/>
    </location>
</feature>
<evidence type="ECO:0000256" key="1">
    <source>
        <dbReference type="SAM" id="Coils"/>
    </source>
</evidence>
<comment type="caution">
    <text evidence="4">The sequence shown here is derived from an EMBL/GenBank/DDBJ whole genome shotgun (WGS) entry which is preliminary data.</text>
</comment>
<feature type="coiled-coil region" evidence="1">
    <location>
        <begin position="374"/>
        <end position="408"/>
    </location>
</feature>
<feature type="region of interest" description="Disordered" evidence="2">
    <location>
        <begin position="575"/>
        <end position="601"/>
    </location>
</feature>